<keyword evidence="1" id="KW-0812">Transmembrane</keyword>
<reference evidence="2" key="1">
    <citation type="journal article" date="2015" name="Nature">
        <title>Complex archaea that bridge the gap between prokaryotes and eukaryotes.</title>
        <authorList>
            <person name="Spang A."/>
            <person name="Saw J.H."/>
            <person name="Jorgensen S.L."/>
            <person name="Zaremba-Niedzwiedzka K."/>
            <person name="Martijn J."/>
            <person name="Lind A.E."/>
            <person name="van Eijk R."/>
            <person name="Schleper C."/>
            <person name="Guy L."/>
            <person name="Ettema T.J."/>
        </authorList>
    </citation>
    <scope>NUCLEOTIDE SEQUENCE</scope>
</reference>
<dbReference type="AlphaFoldDB" id="A0A0F9BTI7"/>
<feature type="transmembrane region" description="Helical" evidence="1">
    <location>
        <begin position="12"/>
        <end position="31"/>
    </location>
</feature>
<organism evidence="2">
    <name type="scientific">marine sediment metagenome</name>
    <dbReference type="NCBI Taxonomy" id="412755"/>
    <lineage>
        <taxon>unclassified sequences</taxon>
        <taxon>metagenomes</taxon>
        <taxon>ecological metagenomes</taxon>
    </lineage>
</organism>
<dbReference type="PANTHER" id="PTHR30093">
    <property type="entry name" value="GENERAL SECRETION PATHWAY PROTEIN G"/>
    <property type="match status" value="1"/>
</dbReference>
<accession>A0A0F9BTI7</accession>
<gene>
    <name evidence="2" type="ORF">LCGC14_2407020</name>
</gene>
<comment type="caution">
    <text evidence="2">The sequence shown here is derived from an EMBL/GenBank/DDBJ whole genome shotgun (WGS) entry which is preliminary data.</text>
</comment>
<evidence type="ECO:0000256" key="1">
    <source>
        <dbReference type="SAM" id="Phobius"/>
    </source>
</evidence>
<dbReference type="InterPro" id="IPR012902">
    <property type="entry name" value="N_methyl_site"/>
</dbReference>
<dbReference type="EMBL" id="LAZR01036280">
    <property type="protein sequence ID" value="KKL25269.1"/>
    <property type="molecule type" value="Genomic_DNA"/>
</dbReference>
<dbReference type="SUPFAM" id="SSF54523">
    <property type="entry name" value="Pili subunits"/>
    <property type="match status" value="1"/>
</dbReference>
<dbReference type="NCBIfam" id="TIGR02532">
    <property type="entry name" value="IV_pilin_GFxxxE"/>
    <property type="match status" value="1"/>
</dbReference>
<name>A0A0F9BTI7_9ZZZZ</name>
<protein>
    <recommendedName>
        <fullName evidence="3">Type II secretion system protein GspG C-terminal domain-containing protein</fullName>
    </recommendedName>
</protein>
<dbReference type="PANTHER" id="PTHR30093:SF2">
    <property type="entry name" value="TYPE II SECRETION SYSTEM PROTEIN H"/>
    <property type="match status" value="1"/>
</dbReference>
<dbReference type="Pfam" id="PF07963">
    <property type="entry name" value="N_methyl"/>
    <property type="match status" value="1"/>
</dbReference>
<evidence type="ECO:0000313" key="2">
    <source>
        <dbReference type="EMBL" id="KKL25269.1"/>
    </source>
</evidence>
<keyword evidence="1" id="KW-0472">Membrane</keyword>
<dbReference type="InterPro" id="IPR045584">
    <property type="entry name" value="Pilin-like"/>
</dbReference>
<sequence>MDKRKGFTLIELLVVIAIIALLMAMLMPALARVRRQARGAACKANLHQWAVIFSMYTDDNRGYNPTGPYFAAGGPGIMWMSALRKYAGDSNDLYFCPMATIPENDRFGRPTGARHPYKAWGVYDNDRPWGRRKYDVGSYGISEYAGAAGASGGRWDIFWKTPNVKYAGEIPLLADSTYLDGAPKDSDPAPQWEGQPRASGGINPSGEMNHFCINRHNGSINLLFMDSSVKEIPLKCLWKLRWSRDFDIYLNDPAWTPWMKRFPECSIR</sequence>
<proteinExistence type="predicted"/>
<dbReference type="Gene3D" id="3.30.700.10">
    <property type="entry name" value="Glycoprotein, Type 4 Pilin"/>
    <property type="match status" value="1"/>
</dbReference>
<evidence type="ECO:0008006" key="3">
    <source>
        <dbReference type="Google" id="ProtNLM"/>
    </source>
</evidence>
<dbReference type="PROSITE" id="PS00409">
    <property type="entry name" value="PROKAR_NTER_METHYL"/>
    <property type="match status" value="1"/>
</dbReference>
<keyword evidence="1" id="KW-1133">Transmembrane helix</keyword>